<evidence type="ECO:0000313" key="1">
    <source>
        <dbReference type="EMBL" id="WWM70077.1"/>
    </source>
</evidence>
<name>A0ABZ2FZ25_9SPHN</name>
<protein>
    <submittedName>
        <fullName evidence="1">DUF6492 family protein</fullName>
    </submittedName>
</protein>
<evidence type="ECO:0000313" key="2">
    <source>
        <dbReference type="Proteomes" id="UP001382935"/>
    </source>
</evidence>
<dbReference type="Proteomes" id="UP001382935">
    <property type="component" value="Chromosome"/>
</dbReference>
<dbReference type="Pfam" id="PF20102">
    <property type="entry name" value="DUF6492"/>
    <property type="match status" value="1"/>
</dbReference>
<gene>
    <name evidence="1" type="ORF">V6R86_05115</name>
</gene>
<proteinExistence type="predicted"/>
<organism evidence="1 2">
    <name type="scientific">Sphingomonas kaistensis</name>
    <dbReference type="NCBI Taxonomy" id="298708"/>
    <lineage>
        <taxon>Bacteria</taxon>
        <taxon>Pseudomonadati</taxon>
        <taxon>Pseudomonadota</taxon>
        <taxon>Alphaproteobacteria</taxon>
        <taxon>Sphingomonadales</taxon>
        <taxon>Sphingomonadaceae</taxon>
        <taxon>Sphingomonas</taxon>
    </lineage>
</organism>
<accession>A0ABZ2FZ25</accession>
<dbReference type="InterPro" id="IPR045499">
    <property type="entry name" value="DUF6492"/>
</dbReference>
<dbReference type="RefSeq" id="WP_338502691.1">
    <property type="nucleotide sequence ID" value="NZ_CP145607.1"/>
</dbReference>
<sequence length="280" mass="32103">MQSVAFVTPTFLPDLERCEILVRSLDLFAPDIRHYLIVDSFEMAAFRHLASSRTILLAAEDVIGIRQLRLPLRQNFWLHWRTLPMRGWIRQQLLKMAATSSLDHEVLVCIDSDVAFVRPFQPGMLMIDNKIGLLDVNYTDAMVERWTGVAEDLLGLETGSAARRGHVGHLISWSREDMRGMQRHVEKATGKPWQIAIGQQRTFSEYILYGVYIREVMGYENSRHAPSTVALVRQPWDHDLSTPEGLRRFIVEPEKDNIAVMIHSKFDIAPADVDRVLKNA</sequence>
<keyword evidence="2" id="KW-1185">Reference proteome</keyword>
<reference evidence="1 2" key="1">
    <citation type="submission" date="2024-02" db="EMBL/GenBank/DDBJ databases">
        <title>Full genome sequence of Sphingomonas kaistensis.</title>
        <authorList>
            <person name="Poletto B.L."/>
            <person name="Silva G."/>
            <person name="Galante D."/>
            <person name="Campos K.R."/>
            <person name="Santos M.B.N."/>
            <person name="Sacchi C.T."/>
        </authorList>
    </citation>
    <scope>NUCLEOTIDE SEQUENCE [LARGE SCALE GENOMIC DNA]</scope>
    <source>
        <strain evidence="1 2">MA4R</strain>
    </source>
</reference>
<dbReference type="EMBL" id="CP145607">
    <property type="protein sequence ID" value="WWM70077.1"/>
    <property type="molecule type" value="Genomic_DNA"/>
</dbReference>